<dbReference type="PANTHER" id="PTHR12993">
    <property type="entry name" value="N-ACETYLGLUCOSAMINYL-PHOSPHATIDYLINOSITOL DE-N-ACETYLASE-RELATED"/>
    <property type="match status" value="1"/>
</dbReference>
<comment type="caution">
    <text evidence="2">The sequence shown here is derived from an EMBL/GenBank/DDBJ whole genome shotgun (WGS) entry which is preliminary data.</text>
</comment>
<proteinExistence type="predicted"/>
<evidence type="ECO:0000313" key="2">
    <source>
        <dbReference type="EMBL" id="RBP69222.1"/>
    </source>
</evidence>
<dbReference type="Pfam" id="PF02585">
    <property type="entry name" value="PIG-L"/>
    <property type="match status" value="1"/>
</dbReference>
<sequence>MTADQPTEAVTRIPASVLGVFAHPDDETYLTATLMLRTLRAGGTATLVTATRGEVGAPHPELSSEEIAVIRERELREAMARLGVDDVNFLDRIDGECAESDPPIARLVDLLASRRPELIVTFGPDGISRHSDHVAVSRWTSAAWLRAREQGLLSGNSRLLYATVSETFAARHFADYPDFPLTLQGEPAITADADIVLDIEPTAEEFAIKKAVLSAHETQTRGPVELLGEDRYYDWWRSETFREPTAAELDAARGVRSHLGV</sequence>
<dbReference type="RefSeq" id="WP_181778754.1">
    <property type="nucleotide sequence ID" value="NZ_QNSB01000014.1"/>
</dbReference>
<evidence type="ECO:0000313" key="3">
    <source>
        <dbReference type="Proteomes" id="UP000253509"/>
    </source>
</evidence>
<dbReference type="Proteomes" id="UP000253509">
    <property type="component" value="Unassembled WGS sequence"/>
</dbReference>
<keyword evidence="3" id="KW-1185">Reference proteome</keyword>
<dbReference type="GO" id="GO:0016137">
    <property type="term" value="P:glycoside metabolic process"/>
    <property type="evidence" value="ECO:0007669"/>
    <property type="project" value="UniProtKB-ARBA"/>
</dbReference>
<gene>
    <name evidence="2" type="ORF">DFO65_11466</name>
</gene>
<evidence type="ECO:0000256" key="1">
    <source>
        <dbReference type="ARBA" id="ARBA00022833"/>
    </source>
</evidence>
<dbReference type="GO" id="GO:0016811">
    <property type="term" value="F:hydrolase activity, acting on carbon-nitrogen (but not peptide) bonds, in linear amides"/>
    <property type="evidence" value="ECO:0007669"/>
    <property type="project" value="TreeGrafter"/>
</dbReference>
<reference evidence="2 3" key="1">
    <citation type="submission" date="2018-06" db="EMBL/GenBank/DDBJ databases">
        <title>Freshwater and sediment microbial communities from various areas in North America, analyzing microbe dynamics in response to fracking.</title>
        <authorList>
            <person name="Lamendella R."/>
        </authorList>
    </citation>
    <scope>NUCLEOTIDE SEQUENCE [LARGE SCALE GENOMIC DNA]</scope>
    <source>
        <strain evidence="2 3">3b_TX</strain>
    </source>
</reference>
<dbReference type="AlphaFoldDB" id="A0A366IDV1"/>
<protein>
    <submittedName>
        <fullName evidence="2">LmbE family N-acetylglucosaminyl deacetylase</fullName>
    </submittedName>
</protein>
<name>A0A366IDV1_9MICO</name>
<dbReference type="PANTHER" id="PTHR12993:SF26">
    <property type="entry name" value="1D-MYO-INOSITOL 2-ACETAMIDO-2-DEOXY-ALPHA-D-GLUCOPYRANOSIDE DEACETYLASE"/>
    <property type="match status" value="1"/>
</dbReference>
<organism evidence="2 3">
    <name type="scientific">Brevibacterium celere</name>
    <dbReference type="NCBI Taxonomy" id="225845"/>
    <lineage>
        <taxon>Bacteria</taxon>
        <taxon>Bacillati</taxon>
        <taxon>Actinomycetota</taxon>
        <taxon>Actinomycetes</taxon>
        <taxon>Micrococcales</taxon>
        <taxon>Brevibacteriaceae</taxon>
        <taxon>Brevibacterium</taxon>
    </lineage>
</organism>
<keyword evidence="1" id="KW-0862">Zinc</keyword>
<dbReference type="SUPFAM" id="SSF102588">
    <property type="entry name" value="LmbE-like"/>
    <property type="match status" value="1"/>
</dbReference>
<dbReference type="InterPro" id="IPR024078">
    <property type="entry name" value="LmbE-like_dom_sf"/>
</dbReference>
<dbReference type="InterPro" id="IPR003737">
    <property type="entry name" value="GlcNAc_PI_deacetylase-related"/>
</dbReference>
<dbReference type="Gene3D" id="3.40.50.10320">
    <property type="entry name" value="LmbE-like"/>
    <property type="match status" value="1"/>
</dbReference>
<dbReference type="EMBL" id="QNSB01000014">
    <property type="protein sequence ID" value="RBP69222.1"/>
    <property type="molecule type" value="Genomic_DNA"/>
</dbReference>
<accession>A0A366IDV1</accession>